<accession>M0A4E1</accession>
<evidence type="ECO:0000256" key="7">
    <source>
        <dbReference type="SAM" id="Phobius"/>
    </source>
</evidence>
<keyword evidence="7" id="KW-1133">Transmembrane helix</keyword>
<dbReference type="Gene3D" id="3.60.21.10">
    <property type="match status" value="2"/>
</dbReference>
<dbReference type="SUPFAM" id="SSF56300">
    <property type="entry name" value="Metallo-dependent phosphatases"/>
    <property type="match status" value="1"/>
</dbReference>
<feature type="transmembrane region" description="Helical" evidence="7">
    <location>
        <begin position="216"/>
        <end position="237"/>
    </location>
</feature>
<evidence type="ECO:0000256" key="6">
    <source>
        <dbReference type="SAM" id="MobiDB-lite"/>
    </source>
</evidence>
<evidence type="ECO:0000313" key="9">
    <source>
        <dbReference type="EMBL" id="ELY93595.1"/>
    </source>
</evidence>
<evidence type="ECO:0000256" key="4">
    <source>
        <dbReference type="ARBA" id="ARBA00023136"/>
    </source>
</evidence>
<evidence type="ECO:0000256" key="3">
    <source>
        <dbReference type="ARBA" id="ARBA00022723"/>
    </source>
</evidence>
<dbReference type="InterPro" id="IPR043461">
    <property type="entry name" value="LpxH-like"/>
</dbReference>
<dbReference type="RefSeq" id="WP_006825197.1">
    <property type="nucleotide sequence ID" value="NZ_AOIL01000019.1"/>
</dbReference>
<evidence type="ECO:0000256" key="5">
    <source>
        <dbReference type="ARBA" id="ARBA00023211"/>
    </source>
</evidence>
<evidence type="ECO:0000256" key="2">
    <source>
        <dbReference type="ARBA" id="ARBA00022519"/>
    </source>
</evidence>
<evidence type="ECO:0000259" key="8">
    <source>
        <dbReference type="Pfam" id="PF00149"/>
    </source>
</evidence>
<comment type="caution">
    <text evidence="9">The sequence shown here is derived from an EMBL/GenBank/DDBJ whole genome shotgun (WGS) entry which is preliminary data.</text>
</comment>
<keyword evidence="3" id="KW-0479">Metal-binding</keyword>
<keyword evidence="5" id="KW-0464">Manganese</keyword>
<keyword evidence="7" id="KW-0812">Transmembrane</keyword>
<dbReference type="Proteomes" id="UP000011648">
    <property type="component" value="Unassembled WGS sequence"/>
</dbReference>
<feature type="compositionally biased region" description="Basic and acidic residues" evidence="6">
    <location>
        <begin position="471"/>
        <end position="486"/>
    </location>
</feature>
<dbReference type="EMBL" id="AOIL01000019">
    <property type="protein sequence ID" value="ELY93595.1"/>
    <property type="molecule type" value="Genomic_DNA"/>
</dbReference>
<feature type="region of interest" description="Disordered" evidence="6">
    <location>
        <begin position="426"/>
        <end position="486"/>
    </location>
</feature>
<dbReference type="PANTHER" id="PTHR34990">
    <property type="entry name" value="UDP-2,3-DIACYLGLUCOSAMINE HYDROLASE-RELATED"/>
    <property type="match status" value="1"/>
</dbReference>
<dbReference type="STRING" id="1230458.C484_06911"/>
<dbReference type="AlphaFoldDB" id="M0A4E1"/>
<dbReference type="GO" id="GO:0046872">
    <property type="term" value="F:metal ion binding"/>
    <property type="evidence" value="ECO:0007669"/>
    <property type="project" value="UniProtKB-KW"/>
</dbReference>
<keyword evidence="4 7" id="KW-0472">Membrane</keyword>
<proteinExistence type="predicted"/>
<reference evidence="9 10" key="1">
    <citation type="journal article" date="2014" name="PLoS Genet.">
        <title>Phylogenetically driven sequencing of extremely halophilic archaea reveals strategies for static and dynamic osmo-response.</title>
        <authorList>
            <person name="Becker E.A."/>
            <person name="Seitzer P.M."/>
            <person name="Tritt A."/>
            <person name="Larsen D."/>
            <person name="Krusor M."/>
            <person name="Yao A.I."/>
            <person name="Wu D."/>
            <person name="Madern D."/>
            <person name="Eisen J.A."/>
            <person name="Darling A.E."/>
            <person name="Facciotti M.T."/>
        </authorList>
    </citation>
    <scope>NUCLEOTIDE SEQUENCE [LARGE SCALE GENOMIC DNA]</scope>
    <source>
        <strain evidence="9 10">DSM 12281</strain>
    </source>
</reference>
<dbReference type="GO" id="GO:0016020">
    <property type="term" value="C:membrane"/>
    <property type="evidence" value="ECO:0007669"/>
    <property type="project" value="GOC"/>
</dbReference>
<keyword evidence="10" id="KW-1185">Reference proteome</keyword>
<dbReference type="GO" id="GO:0009245">
    <property type="term" value="P:lipid A biosynthetic process"/>
    <property type="evidence" value="ECO:0007669"/>
    <property type="project" value="TreeGrafter"/>
</dbReference>
<feature type="domain" description="Calcineurin-like phosphoesterase" evidence="8">
    <location>
        <begin position="6"/>
        <end position="146"/>
    </location>
</feature>
<evidence type="ECO:0000256" key="1">
    <source>
        <dbReference type="ARBA" id="ARBA00022475"/>
    </source>
</evidence>
<name>M0A4E1_9EURY</name>
<gene>
    <name evidence="9" type="ORF">C484_06911</name>
</gene>
<evidence type="ECO:0000313" key="10">
    <source>
        <dbReference type="Proteomes" id="UP000011648"/>
    </source>
</evidence>
<dbReference type="InterPro" id="IPR004843">
    <property type="entry name" value="Calcineurin-like_PHP"/>
</dbReference>
<dbReference type="InterPro" id="IPR029052">
    <property type="entry name" value="Metallo-depent_PP-like"/>
</dbReference>
<keyword evidence="1" id="KW-1003">Cell membrane</keyword>
<keyword evidence="2" id="KW-0997">Cell inner membrane</keyword>
<dbReference type="GO" id="GO:0008758">
    <property type="term" value="F:UDP-2,3-diacylglucosamine hydrolase activity"/>
    <property type="evidence" value="ECO:0007669"/>
    <property type="project" value="TreeGrafter"/>
</dbReference>
<sequence length="486" mass="54725">MASEYVFISDLHMGGDEQLTALDFEAELLDFLAELEERGGDVELIINGDAFGLWEYAEVTGTEKLDRVIEDHPRVFEQFRATGEVIDIPLIPGNHDYDLACYTSYTDRLAAYNIVLEPVVSITREVDVDGDDGDETPRIWIEHGQQHDANNRMPDWGNPDALPVGYFVVQRIVAAAGRYSGRARGDWLRDIQSVAPMEEIPRWLLSNYFYREMSPYLRAVVVPLLLFFNITLLYLFGTVLEVMGILPSAFFTDNPVIHALGIGAVVLEFIIAINVVVIAILLLLAIPLWLFRRDLRRTLDRFGVMLSGVRVGQGDEPFLRAARDVLEANSDVAVFVYGHTHRASLTQWGDRLVINTGTWLKKLQHVETWFSRLPGIYYPSFRLNYFRIFPEGDRIVVEYEEIETDQPLDLTRFQRLVARRPPAAEPIPARTVIDPNGTLETPDGAFERDSDTGADADPGSGKPFATVDGSDGDRADATDRTGEERD</sequence>
<dbReference type="Pfam" id="PF00149">
    <property type="entry name" value="Metallophos"/>
    <property type="match status" value="1"/>
</dbReference>
<feature type="transmembrane region" description="Helical" evidence="7">
    <location>
        <begin position="257"/>
        <end position="290"/>
    </location>
</feature>
<organism evidence="9 10">
    <name type="scientific">Natrialba taiwanensis DSM 12281</name>
    <dbReference type="NCBI Taxonomy" id="1230458"/>
    <lineage>
        <taxon>Archaea</taxon>
        <taxon>Methanobacteriati</taxon>
        <taxon>Methanobacteriota</taxon>
        <taxon>Stenosarchaea group</taxon>
        <taxon>Halobacteria</taxon>
        <taxon>Halobacteriales</taxon>
        <taxon>Natrialbaceae</taxon>
        <taxon>Natrialba</taxon>
    </lineage>
</organism>
<dbReference type="OrthoDB" id="328870at2157"/>
<protein>
    <submittedName>
        <fullName evidence="9">Metallophosphoesterase</fullName>
    </submittedName>
</protein>
<dbReference type="PATRIC" id="fig|1230458.4.peg.1401"/>